<evidence type="ECO:0008006" key="3">
    <source>
        <dbReference type="Google" id="ProtNLM"/>
    </source>
</evidence>
<accession>A0AAN5AIG4</accession>
<reference evidence="1 2" key="1">
    <citation type="submission" date="2021-12" db="EMBL/GenBank/DDBJ databases">
        <title>Genome sequencing of bacteria with rrn-lacking chromosome and rrn-plasmid.</title>
        <authorList>
            <person name="Anda M."/>
            <person name="Iwasaki W."/>
        </authorList>
    </citation>
    <scope>NUCLEOTIDE SEQUENCE [LARGE SCALE GENOMIC DNA]</scope>
    <source>
        <strain evidence="1 2">NBRC 15940</strain>
    </source>
</reference>
<comment type="caution">
    <text evidence="1">The sequence shown here is derived from an EMBL/GenBank/DDBJ whole genome shotgun (WGS) entry which is preliminary data.</text>
</comment>
<protein>
    <recommendedName>
        <fullName evidence="3">DUF1569 domain-containing protein</fullName>
    </recommendedName>
</protein>
<gene>
    <name evidence="1" type="ORF">PEDI_09370</name>
</gene>
<name>A0AAN5AIG4_9BACT</name>
<evidence type="ECO:0000313" key="2">
    <source>
        <dbReference type="Proteomes" id="UP001310022"/>
    </source>
</evidence>
<dbReference type="AlphaFoldDB" id="A0AAN5AIG4"/>
<evidence type="ECO:0000313" key="1">
    <source>
        <dbReference type="EMBL" id="GJM60385.1"/>
    </source>
</evidence>
<keyword evidence="2" id="KW-1185">Reference proteome</keyword>
<dbReference type="SUPFAM" id="SSF109854">
    <property type="entry name" value="DinB/YfiT-like putative metalloenzymes"/>
    <property type="match status" value="1"/>
</dbReference>
<dbReference type="Gene3D" id="1.20.120.450">
    <property type="entry name" value="dinb family like domain"/>
    <property type="match status" value="1"/>
</dbReference>
<organism evidence="1 2">
    <name type="scientific">Persicobacter diffluens</name>
    <dbReference type="NCBI Taxonomy" id="981"/>
    <lineage>
        <taxon>Bacteria</taxon>
        <taxon>Pseudomonadati</taxon>
        <taxon>Bacteroidota</taxon>
        <taxon>Cytophagia</taxon>
        <taxon>Cytophagales</taxon>
        <taxon>Persicobacteraceae</taxon>
        <taxon>Persicobacter</taxon>
    </lineage>
</organism>
<dbReference type="Proteomes" id="UP001310022">
    <property type="component" value="Unassembled WGS sequence"/>
</dbReference>
<sequence length="159" mass="18292">MTDSLTVCLQEIENAIPQGDLLVEEVSAVSTYWHLSHSMLVIMGIVRVLEHSKADQYRLALNLKWWFIRLRGSIPRGRGQSPKMVRPEGEIGVSRLEEQLVQCQKALLLLDSLPSRAHFRHPYFGVLNKEESIRFMTIHSRHHLSIVQDIQQSKGRVTK</sequence>
<dbReference type="EMBL" id="BQKE01000001">
    <property type="protein sequence ID" value="GJM60385.1"/>
    <property type="molecule type" value="Genomic_DNA"/>
</dbReference>
<dbReference type="RefSeq" id="WP_338236153.1">
    <property type="nucleotide sequence ID" value="NZ_BQKE01000001.1"/>
</dbReference>
<dbReference type="InterPro" id="IPR034660">
    <property type="entry name" value="DinB/YfiT-like"/>
</dbReference>
<proteinExistence type="predicted"/>